<dbReference type="SUPFAM" id="SSF101262">
    <property type="entry name" value="Methenyltetrahydrofolate cyclohydrolase-like"/>
    <property type="match status" value="1"/>
</dbReference>
<organism evidence="4 5">
    <name type="scientific">Carnobacterium viridans</name>
    <dbReference type="NCBI Taxonomy" id="174587"/>
    <lineage>
        <taxon>Bacteria</taxon>
        <taxon>Bacillati</taxon>
        <taxon>Bacillota</taxon>
        <taxon>Bacilli</taxon>
        <taxon>Lactobacillales</taxon>
        <taxon>Carnobacteriaceae</taxon>
        <taxon>Carnobacterium</taxon>
    </lineage>
</organism>
<evidence type="ECO:0000313" key="5">
    <source>
        <dbReference type="Proteomes" id="UP000199481"/>
    </source>
</evidence>
<accession>A0A1H0Z3H9</accession>
<dbReference type="RefSeq" id="WP_035020187.1">
    <property type="nucleotide sequence ID" value="NZ_CP084916.1"/>
</dbReference>
<sequence>MKEQTIEHFLTELSAKKSTPGAGGAAALVAALGSALGSMVGNFTIGKKKYQAVETEVEKIVDELEQIKLRLEELIQKDAEAFYPLAQAYKLPKETQSEIEYKENVIEEALVGASVVPIEIMENALRAIELLEQLSKIGNTMLIADAGTGIVFCKAALEGASLSVYINTASMKNKYKKEALNQEANQLLEKGTILATNVYQKISRSYKS</sequence>
<dbReference type="InterPro" id="IPR036178">
    <property type="entry name" value="Formintransfe-cycloase-like_sf"/>
</dbReference>
<keyword evidence="5" id="KW-1185">Reference proteome</keyword>
<keyword evidence="1" id="KW-0175">Coiled coil</keyword>
<name>A0A1H0Z3H9_9LACT</name>
<evidence type="ECO:0000259" key="3">
    <source>
        <dbReference type="Pfam" id="PF04961"/>
    </source>
</evidence>
<gene>
    <name evidence="4" type="ORF">SAMN04487752_1305</name>
</gene>
<protein>
    <submittedName>
        <fullName evidence="4">Formiminotetrahydrofolate cyclodeaminase</fullName>
    </submittedName>
</protein>
<dbReference type="Pfam" id="PF04961">
    <property type="entry name" value="FTCD_C"/>
    <property type="match status" value="1"/>
</dbReference>
<reference evidence="5" key="1">
    <citation type="submission" date="2016-10" db="EMBL/GenBank/DDBJ databases">
        <authorList>
            <person name="Varghese N."/>
            <person name="Submissions S."/>
        </authorList>
    </citation>
    <scope>NUCLEOTIDE SEQUENCE [LARGE SCALE GENOMIC DNA]</scope>
    <source>
        <strain evidence="5">MPL-11</strain>
    </source>
</reference>
<dbReference type="Gene3D" id="1.20.120.680">
    <property type="entry name" value="Formiminotetrahydrofolate cyclodeaminase monomer, up-and-down helical bundle"/>
    <property type="match status" value="1"/>
</dbReference>
<evidence type="ECO:0000313" key="4">
    <source>
        <dbReference type="EMBL" id="SDQ22057.1"/>
    </source>
</evidence>
<proteinExistence type="predicted"/>
<dbReference type="GO" id="GO:0003824">
    <property type="term" value="F:catalytic activity"/>
    <property type="evidence" value="ECO:0007669"/>
    <property type="project" value="InterPro"/>
</dbReference>
<dbReference type="AlphaFoldDB" id="A0A1H0Z3H9"/>
<feature type="domain" description="Cyclodeaminase/cyclohydrolase" evidence="3">
    <location>
        <begin position="5"/>
        <end position="186"/>
    </location>
</feature>
<keyword evidence="2" id="KW-0812">Transmembrane</keyword>
<dbReference type="EMBL" id="FNJW01000008">
    <property type="protein sequence ID" value="SDQ22057.1"/>
    <property type="molecule type" value="Genomic_DNA"/>
</dbReference>
<keyword evidence="2" id="KW-1133">Transmembrane helix</keyword>
<feature type="transmembrane region" description="Helical" evidence="2">
    <location>
        <begin position="20"/>
        <end position="41"/>
    </location>
</feature>
<evidence type="ECO:0000256" key="1">
    <source>
        <dbReference type="SAM" id="Coils"/>
    </source>
</evidence>
<keyword evidence="2" id="KW-0472">Membrane</keyword>
<dbReference type="Proteomes" id="UP000199481">
    <property type="component" value="Unassembled WGS sequence"/>
</dbReference>
<dbReference type="InterPro" id="IPR007044">
    <property type="entry name" value="Cyclodeamin/CycHdrlase"/>
</dbReference>
<feature type="coiled-coil region" evidence="1">
    <location>
        <begin position="50"/>
        <end position="81"/>
    </location>
</feature>
<dbReference type="OrthoDB" id="7959174at2"/>
<evidence type="ECO:0000256" key="2">
    <source>
        <dbReference type="SAM" id="Phobius"/>
    </source>
</evidence>